<keyword evidence="6" id="KW-1185">Reference proteome</keyword>
<dbReference type="Proteomes" id="UP000009328">
    <property type="component" value="Unassembled WGS sequence"/>
</dbReference>
<evidence type="ECO:0000256" key="2">
    <source>
        <dbReference type="SAM" id="Coils"/>
    </source>
</evidence>
<accession>K0K6E7</accession>
<proteinExistence type="predicted"/>
<evidence type="ECO:0000313" key="6">
    <source>
        <dbReference type="Proteomes" id="UP000009328"/>
    </source>
</evidence>
<gene>
    <name evidence="5" type="ORF">BN7_48</name>
</gene>
<feature type="compositionally biased region" description="Polar residues" evidence="3">
    <location>
        <begin position="77"/>
        <end position="89"/>
    </location>
</feature>
<keyword evidence="2" id="KW-0175">Coiled coil</keyword>
<protein>
    <submittedName>
        <fullName evidence="5">Elongation factor G 2</fullName>
    </submittedName>
</protein>
<feature type="compositionally biased region" description="Polar residues" evidence="3">
    <location>
        <begin position="315"/>
        <end position="328"/>
    </location>
</feature>
<name>K0K6E7_WICCF</name>
<dbReference type="GO" id="GO:0003746">
    <property type="term" value="F:translation elongation factor activity"/>
    <property type="evidence" value="ECO:0007669"/>
    <property type="project" value="UniProtKB-KW"/>
</dbReference>
<dbReference type="AlphaFoldDB" id="K0K6E7"/>
<feature type="compositionally biased region" description="Polar residues" evidence="3">
    <location>
        <begin position="109"/>
        <end position="125"/>
    </location>
</feature>
<evidence type="ECO:0000313" key="5">
    <source>
        <dbReference type="EMBL" id="CCH40515.1"/>
    </source>
</evidence>
<comment type="caution">
    <text evidence="5">The sequence shown here is derived from an EMBL/GenBank/DDBJ whole genome shotgun (WGS) entry which is preliminary data.</text>
</comment>
<keyword evidence="5" id="KW-0251">Elongation factor</keyword>
<feature type="region of interest" description="Disordered" evidence="3">
    <location>
        <begin position="248"/>
        <end position="340"/>
    </location>
</feature>
<dbReference type="GO" id="GO:0006355">
    <property type="term" value="P:regulation of DNA-templated transcription"/>
    <property type="evidence" value="ECO:0007669"/>
    <property type="project" value="InterPro"/>
</dbReference>
<feature type="compositionally biased region" description="Polar residues" evidence="3">
    <location>
        <begin position="47"/>
        <end position="62"/>
    </location>
</feature>
<feature type="compositionally biased region" description="Low complexity" evidence="3">
    <location>
        <begin position="293"/>
        <end position="314"/>
    </location>
</feature>
<feature type="compositionally biased region" description="Low complexity" evidence="3">
    <location>
        <begin position="63"/>
        <end position="76"/>
    </location>
</feature>
<dbReference type="STRING" id="1206466.K0K6E7"/>
<feature type="compositionally biased region" description="Polar residues" evidence="3">
    <location>
        <begin position="248"/>
        <end position="269"/>
    </location>
</feature>
<feature type="domain" description="Hap4 transcription factor heteromerisation" evidence="4">
    <location>
        <begin position="86"/>
        <end position="102"/>
    </location>
</feature>
<organism evidence="5 6">
    <name type="scientific">Wickerhamomyces ciferrii (strain ATCC 14091 / BCRC 22168 / CBS 111 / JCM 3599 / NBRC 0793 / NRRL Y-1031 F-60-10)</name>
    <name type="common">Yeast</name>
    <name type="synonym">Pichia ciferrii</name>
    <dbReference type="NCBI Taxonomy" id="1206466"/>
    <lineage>
        <taxon>Eukaryota</taxon>
        <taxon>Fungi</taxon>
        <taxon>Dikarya</taxon>
        <taxon>Ascomycota</taxon>
        <taxon>Saccharomycotina</taxon>
        <taxon>Saccharomycetes</taxon>
        <taxon>Phaffomycetales</taxon>
        <taxon>Wickerhamomycetaceae</taxon>
        <taxon>Wickerhamomyces</taxon>
    </lineage>
</organism>
<evidence type="ECO:0000259" key="4">
    <source>
        <dbReference type="Pfam" id="PF10297"/>
    </source>
</evidence>
<reference evidence="5 6" key="1">
    <citation type="journal article" date="2012" name="Eukaryot. Cell">
        <title>Draft genome sequence of Wickerhamomyces ciferrii NRRL Y-1031 F-60-10.</title>
        <authorList>
            <person name="Schneider J."/>
            <person name="Andrea H."/>
            <person name="Blom J."/>
            <person name="Jaenicke S."/>
            <person name="Ruckert C."/>
            <person name="Schorsch C."/>
            <person name="Szczepanowski R."/>
            <person name="Farwick M."/>
            <person name="Goesmann A."/>
            <person name="Puhler A."/>
            <person name="Schaffer S."/>
            <person name="Tauch A."/>
            <person name="Kohler T."/>
            <person name="Brinkrolf K."/>
        </authorList>
    </citation>
    <scope>NUCLEOTIDE SEQUENCE [LARGE SCALE GENOMIC DNA]</scope>
    <source>
        <strain evidence="6">ATCC 14091 / BCRC 22168 / CBS 111 / JCM 3599 / NBRC 0793 / NRRL Y-1031 F-60-10</strain>
    </source>
</reference>
<dbReference type="Pfam" id="PF10297">
    <property type="entry name" value="Hap4_Hap_bind"/>
    <property type="match status" value="1"/>
</dbReference>
<feature type="coiled-coil region" evidence="2">
    <location>
        <begin position="177"/>
        <end position="218"/>
    </location>
</feature>
<dbReference type="EMBL" id="CAIF01000001">
    <property type="protein sequence ID" value="CCH40515.1"/>
    <property type="molecule type" value="Genomic_DNA"/>
</dbReference>
<feature type="compositionally biased region" description="Basic residues" evidence="3">
    <location>
        <begin position="276"/>
        <end position="288"/>
    </location>
</feature>
<dbReference type="HOGENOM" id="CLU_500788_0_0_1"/>
<evidence type="ECO:0000256" key="1">
    <source>
        <dbReference type="ARBA" id="ARBA00023242"/>
    </source>
</evidence>
<evidence type="ECO:0000256" key="3">
    <source>
        <dbReference type="SAM" id="MobiDB-lite"/>
    </source>
</evidence>
<sequence length="544" mass="60559">MNHLNHSIPLVKSHSTTSYKNHFNPIAPAPINLAPKPTPISLAPKPQQGNNGQFSNDSSTITSLNSKNESLNNSNLDTQSLPCVITSKQWVLPPRPKAGRKPSEKQKKNQQNASRSVSQSVTQGVTQGASSVSSISMKSSQSQSNVSKLSSNLTGLNLYKSKSDLSNIEADSKSTSDLNLQNQLDNATEENQKLKNIISRLKQEIESLQTNSNSNLNKSQINSPNLLNNQPISQFDSLSNLNSEVSTPINPSNFNSREVSPSTIDPTKIQQEHLVKRTKRQYRKKKPTKKEQAAAAAAAAAQAQTQTQTSQVQQNIGQNTTGSSSTLHQQPIKPKPKQEIKIKNEFSPIPLPFIKKEESPSPISLNLDSEISSNLPNLESIITSTSNQQQQVQGTINDELSEIHELHHKKPKFIKLERSMSLQPEHLDSNFQNQTNPFKSIGLDRTMSIPMECNGLSRTTTNNTSLFDICEECGNENCYCLESGHIDNFNNKDNNDNNSINNNINNNNELSNNEYNEYNKNNDNEFDVNFFIKNEFEDDQFLMI</sequence>
<dbReference type="InParanoid" id="K0K6E7"/>
<keyword evidence="1" id="KW-0539">Nucleus</keyword>
<feature type="region of interest" description="Disordered" evidence="3">
    <location>
        <begin position="30"/>
        <end position="125"/>
    </location>
</feature>
<keyword evidence="5" id="KW-0648">Protein biosynthesis</keyword>
<dbReference type="InterPro" id="IPR018287">
    <property type="entry name" value="Hap4_TF_heteromerisation"/>
</dbReference>
<dbReference type="GO" id="GO:0005634">
    <property type="term" value="C:nucleus"/>
    <property type="evidence" value="ECO:0007669"/>
    <property type="project" value="InterPro"/>
</dbReference>